<name>A0A6A6QQX8_9PEZI</name>
<gene>
    <name evidence="2" type="ORF">BU16DRAFT_582621</name>
</gene>
<feature type="non-terminal residue" evidence="2">
    <location>
        <position position="487"/>
    </location>
</feature>
<reference evidence="2" key="1">
    <citation type="journal article" date="2020" name="Stud. Mycol.">
        <title>101 Dothideomycetes genomes: a test case for predicting lifestyles and emergence of pathogens.</title>
        <authorList>
            <person name="Haridas S."/>
            <person name="Albert R."/>
            <person name="Binder M."/>
            <person name="Bloem J."/>
            <person name="Labutti K."/>
            <person name="Salamov A."/>
            <person name="Andreopoulos B."/>
            <person name="Baker S."/>
            <person name="Barry K."/>
            <person name="Bills G."/>
            <person name="Bluhm B."/>
            <person name="Cannon C."/>
            <person name="Castanera R."/>
            <person name="Culley D."/>
            <person name="Daum C."/>
            <person name="Ezra D."/>
            <person name="Gonzalez J."/>
            <person name="Henrissat B."/>
            <person name="Kuo A."/>
            <person name="Liang C."/>
            <person name="Lipzen A."/>
            <person name="Lutzoni F."/>
            <person name="Magnuson J."/>
            <person name="Mondo S."/>
            <person name="Nolan M."/>
            <person name="Ohm R."/>
            <person name="Pangilinan J."/>
            <person name="Park H.-J."/>
            <person name="Ramirez L."/>
            <person name="Alfaro M."/>
            <person name="Sun H."/>
            <person name="Tritt A."/>
            <person name="Yoshinaga Y."/>
            <person name="Zwiers L.-H."/>
            <person name="Turgeon B."/>
            <person name="Goodwin S."/>
            <person name="Spatafora J."/>
            <person name="Crous P."/>
            <person name="Grigoriev I."/>
        </authorList>
    </citation>
    <scope>NUCLEOTIDE SEQUENCE</scope>
    <source>
        <strain evidence="2">CBS 269.34</strain>
    </source>
</reference>
<sequence>MSALISRKPSATPFNYNYCESSSKPSRQLHCSKIEFKNAFTPCPASATSGKDSPSPSSSSSGGLFSSLERNSVVSTLAVYTGGTSPECSSPTLGRPRWEPEATLKIIHPDEKRVTCMATSTDGDSCRCEQKIGGVDLQAVNNCLSEMGKLSPLVALTSFWLGILPNYMLCTKHYSDEDEVKECLLDEWKNDIQRLIDRQEVPNEEGSTKEQPSTEDDWWTEEEDEGEAVAKEEKGAKDLPRLHKQAGTGTDELSQLSVKLIETQLLLEGLKMKELRRTEKEWEASQKLIWVTKEAEWAREIVAWETKELEWWVTKEVDYLTHREGCSQLAEKQVAVEKTRLQTSFREEQAKIDEGRREQEETRKREEEERLVEETKERNEIFRQEAENAKEAIDRLEKRNEELLKNNEELHKGNEELVKGKEKLCKENKRLVVEERRTSEKALQFAKSNEQLTMHKEPIGRQFASSQERLKRLVKGKEIWGQKIKSL</sequence>
<feature type="region of interest" description="Disordered" evidence="1">
    <location>
        <begin position="347"/>
        <end position="369"/>
    </location>
</feature>
<feature type="compositionally biased region" description="Low complexity" evidence="1">
    <location>
        <begin position="53"/>
        <end position="64"/>
    </location>
</feature>
<organism evidence="2 3">
    <name type="scientific">Lophium mytilinum</name>
    <dbReference type="NCBI Taxonomy" id="390894"/>
    <lineage>
        <taxon>Eukaryota</taxon>
        <taxon>Fungi</taxon>
        <taxon>Dikarya</taxon>
        <taxon>Ascomycota</taxon>
        <taxon>Pezizomycotina</taxon>
        <taxon>Dothideomycetes</taxon>
        <taxon>Pleosporomycetidae</taxon>
        <taxon>Mytilinidiales</taxon>
        <taxon>Mytilinidiaceae</taxon>
        <taxon>Lophium</taxon>
    </lineage>
</organism>
<dbReference type="EMBL" id="MU004190">
    <property type="protein sequence ID" value="KAF2494795.1"/>
    <property type="molecule type" value="Genomic_DNA"/>
</dbReference>
<protein>
    <submittedName>
        <fullName evidence="2">Uncharacterized protein</fullName>
    </submittedName>
</protein>
<feature type="compositionally biased region" description="Acidic residues" evidence="1">
    <location>
        <begin position="213"/>
        <end position="227"/>
    </location>
</feature>
<dbReference type="AlphaFoldDB" id="A0A6A6QQX8"/>
<feature type="region of interest" description="Disordered" evidence="1">
    <location>
        <begin position="197"/>
        <end position="248"/>
    </location>
</feature>
<evidence type="ECO:0000256" key="1">
    <source>
        <dbReference type="SAM" id="MobiDB-lite"/>
    </source>
</evidence>
<keyword evidence="3" id="KW-1185">Reference proteome</keyword>
<dbReference type="Proteomes" id="UP000799750">
    <property type="component" value="Unassembled WGS sequence"/>
</dbReference>
<feature type="compositionally biased region" description="Basic and acidic residues" evidence="1">
    <location>
        <begin position="228"/>
        <end position="241"/>
    </location>
</feature>
<evidence type="ECO:0000313" key="2">
    <source>
        <dbReference type="EMBL" id="KAF2494795.1"/>
    </source>
</evidence>
<accession>A0A6A6QQX8</accession>
<feature type="region of interest" description="Disordered" evidence="1">
    <location>
        <begin position="45"/>
        <end position="64"/>
    </location>
</feature>
<proteinExistence type="predicted"/>
<evidence type="ECO:0000313" key="3">
    <source>
        <dbReference type="Proteomes" id="UP000799750"/>
    </source>
</evidence>